<evidence type="ECO:0000313" key="13">
    <source>
        <dbReference type="Proteomes" id="UP001515500"/>
    </source>
</evidence>
<evidence type="ECO:0000256" key="2">
    <source>
        <dbReference type="ARBA" id="ARBA00022527"/>
    </source>
</evidence>
<evidence type="ECO:0000256" key="8">
    <source>
        <dbReference type="ARBA" id="ARBA00023157"/>
    </source>
</evidence>
<dbReference type="GO" id="GO:0005524">
    <property type="term" value="F:ATP binding"/>
    <property type="evidence" value="ECO:0007669"/>
    <property type="project" value="UniProtKB-KW"/>
</dbReference>
<accession>A0AB40BH69</accession>
<comment type="catalytic activity">
    <reaction evidence="11">
        <text>L-seryl-[protein] + ATP = O-phospho-L-seryl-[protein] + ADP + H(+)</text>
        <dbReference type="Rhea" id="RHEA:17989"/>
        <dbReference type="Rhea" id="RHEA-COMP:9863"/>
        <dbReference type="Rhea" id="RHEA-COMP:11604"/>
        <dbReference type="ChEBI" id="CHEBI:15378"/>
        <dbReference type="ChEBI" id="CHEBI:29999"/>
        <dbReference type="ChEBI" id="CHEBI:30616"/>
        <dbReference type="ChEBI" id="CHEBI:83421"/>
        <dbReference type="ChEBI" id="CHEBI:456216"/>
        <dbReference type="EC" id="2.7.11.1"/>
    </reaction>
</comment>
<reference evidence="14" key="1">
    <citation type="submission" date="2025-08" db="UniProtKB">
        <authorList>
            <consortium name="RefSeq"/>
        </authorList>
    </citation>
    <scope>IDENTIFICATION</scope>
</reference>
<evidence type="ECO:0000259" key="12">
    <source>
        <dbReference type="PROSITE" id="PS50011"/>
    </source>
</evidence>
<dbReference type="InterPro" id="IPR001245">
    <property type="entry name" value="Ser-Thr/Tyr_kinase_cat_dom"/>
</dbReference>
<dbReference type="RefSeq" id="XP_039126313.1">
    <property type="nucleotide sequence ID" value="XM_039270379.1"/>
</dbReference>
<dbReference type="GO" id="GO:0004674">
    <property type="term" value="F:protein serine/threonine kinase activity"/>
    <property type="evidence" value="ECO:0007669"/>
    <property type="project" value="UniProtKB-KW"/>
</dbReference>
<dbReference type="Gene3D" id="1.10.510.10">
    <property type="entry name" value="Transferase(Phosphotransferase) domain 1"/>
    <property type="match status" value="1"/>
</dbReference>
<evidence type="ECO:0000256" key="4">
    <source>
        <dbReference type="ARBA" id="ARBA00022729"/>
    </source>
</evidence>
<keyword evidence="7" id="KW-0067">ATP-binding</keyword>
<proteinExistence type="predicted"/>
<evidence type="ECO:0000256" key="11">
    <source>
        <dbReference type="ARBA" id="ARBA00048679"/>
    </source>
</evidence>
<dbReference type="InterPro" id="IPR011009">
    <property type="entry name" value="Kinase-like_dom_sf"/>
</dbReference>
<dbReference type="InterPro" id="IPR008271">
    <property type="entry name" value="Ser/Thr_kinase_AS"/>
</dbReference>
<dbReference type="FunFam" id="3.30.200.20:FF:000195">
    <property type="entry name" value="G-type lectin S-receptor-like serine/threonine-protein kinase"/>
    <property type="match status" value="1"/>
</dbReference>
<name>A0AB40BH69_DIOCR</name>
<sequence>MFISAYMLWKSTKKHREARKMLKEAVMLGKASNPHAILLENDVTDAEGFGLPSFSFDIIAAATNNFHENNKLGEGGYGPVFKGKLSNGQEIAVKRLSKQSMQGLDEFMNEVFIISKIQHRNLVRLLGCCIDGEEKLLIYEFLTNKSLDAFLFDSTKCAQLDWRKRYNIIIGIARGLVYLHRDSRLKIIHRDMKASNILLDEQFNPKISDFGMAQIIGEDQNLEKTTRVVGTIGYMAPEYMVEGQYSEKTDVFSFGVLLLEIMSGQRNKFNKDRGDDKNLLGTVWRLWVENEVLEVIDPSLGESWPPSDVLKCIKVGLLCVQEFPEDRPTMAAVISMLSTKDDIDFPSPKRSALFRHTQSSLYTEETSINALTLTKLQCR</sequence>
<keyword evidence="8" id="KW-1015">Disulfide bond</keyword>
<dbReference type="PROSITE" id="PS00108">
    <property type="entry name" value="PROTEIN_KINASE_ST"/>
    <property type="match status" value="1"/>
</dbReference>
<organism evidence="13 14">
    <name type="scientific">Dioscorea cayennensis subsp. rotundata</name>
    <name type="common">White Guinea yam</name>
    <name type="synonym">Dioscorea rotundata</name>
    <dbReference type="NCBI Taxonomy" id="55577"/>
    <lineage>
        <taxon>Eukaryota</taxon>
        <taxon>Viridiplantae</taxon>
        <taxon>Streptophyta</taxon>
        <taxon>Embryophyta</taxon>
        <taxon>Tracheophyta</taxon>
        <taxon>Spermatophyta</taxon>
        <taxon>Magnoliopsida</taxon>
        <taxon>Liliopsida</taxon>
        <taxon>Dioscoreales</taxon>
        <taxon>Dioscoreaceae</taxon>
        <taxon>Dioscorea</taxon>
    </lineage>
</organism>
<dbReference type="SMART" id="SM00220">
    <property type="entry name" value="S_TKc"/>
    <property type="match status" value="1"/>
</dbReference>
<keyword evidence="3" id="KW-0808">Transferase</keyword>
<dbReference type="PANTHER" id="PTHR27002:SF1082">
    <property type="entry name" value="OS06G0693000 PROTEIN"/>
    <property type="match status" value="1"/>
</dbReference>
<feature type="domain" description="Protein kinase" evidence="12">
    <location>
        <begin position="66"/>
        <end position="345"/>
    </location>
</feature>
<dbReference type="Proteomes" id="UP001515500">
    <property type="component" value="Chromosome 5"/>
</dbReference>
<keyword evidence="9" id="KW-0325">Glycoprotein</keyword>
<keyword evidence="4" id="KW-0732">Signal</keyword>
<evidence type="ECO:0000256" key="10">
    <source>
        <dbReference type="ARBA" id="ARBA00047899"/>
    </source>
</evidence>
<dbReference type="EC" id="2.7.11.1" evidence="1"/>
<dbReference type="Pfam" id="PF07714">
    <property type="entry name" value="PK_Tyr_Ser-Thr"/>
    <property type="match status" value="1"/>
</dbReference>
<keyword evidence="5" id="KW-0547">Nucleotide-binding</keyword>
<dbReference type="Gene3D" id="3.30.200.20">
    <property type="entry name" value="Phosphorylase Kinase, domain 1"/>
    <property type="match status" value="1"/>
</dbReference>
<protein>
    <recommendedName>
        <fullName evidence="1">non-specific serine/threonine protein kinase</fullName>
        <ecNumber evidence="1">2.7.11.1</ecNumber>
    </recommendedName>
</protein>
<keyword evidence="2" id="KW-0723">Serine/threonine-protein kinase</keyword>
<dbReference type="InterPro" id="IPR000719">
    <property type="entry name" value="Prot_kinase_dom"/>
</dbReference>
<dbReference type="GeneID" id="120262286"/>
<evidence type="ECO:0000256" key="1">
    <source>
        <dbReference type="ARBA" id="ARBA00012513"/>
    </source>
</evidence>
<gene>
    <name evidence="14" type="primary">LOC120262286</name>
</gene>
<dbReference type="FunFam" id="1.10.510.10:FF:000060">
    <property type="entry name" value="G-type lectin S-receptor-like serine/threonine-protein kinase"/>
    <property type="match status" value="1"/>
</dbReference>
<dbReference type="CDD" id="cd14066">
    <property type="entry name" value="STKc_IRAK"/>
    <property type="match status" value="1"/>
</dbReference>
<keyword evidence="6" id="KW-0418">Kinase</keyword>
<dbReference type="AlphaFoldDB" id="A0AB40BH69"/>
<evidence type="ECO:0000256" key="6">
    <source>
        <dbReference type="ARBA" id="ARBA00022777"/>
    </source>
</evidence>
<evidence type="ECO:0000313" key="14">
    <source>
        <dbReference type="RefSeq" id="XP_039126313.1"/>
    </source>
</evidence>
<keyword evidence="13" id="KW-1185">Reference proteome</keyword>
<dbReference type="GO" id="GO:0005886">
    <property type="term" value="C:plasma membrane"/>
    <property type="evidence" value="ECO:0007669"/>
    <property type="project" value="TreeGrafter"/>
</dbReference>
<dbReference type="SUPFAM" id="SSF56112">
    <property type="entry name" value="Protein kinase-like (PK-like)"/>
    <property type="match status" value="1"/>
</dbReference>
<evidence type="ECO:0000256" key="9">
    <source>
        <dbReference type="ARBA" id="ARBA00023180"/>
    </source>
</evidence>
<dbReference type="PANTHER" id="PTHR27002">
    <property type="entry name" value="RECEPTOR-LIKE SERINE/THREONINE-PROTEIN KINASE SD1-8"/>
    <property type="match status" value="1"/>
</dbReference>
<evidence type="ECO:0000256" key="7">
    <source>
        <dbReference type="ARBA" id="ARBA00022840"/>
    </source>
</evidence>
<evidence type="ECO:0000256" key="5">
    <source>
        <dbReference type="ARBA" id="ARBA00022741"/>
    </source>
</evidence>
<dbReference type="PROSITE" id="PS50011">
    <property type="entry name" value="PROTEIN_KINASE_DOM"/>
    <property type="match status" value="1"/>
</dbReference>
<evidence type="ECO:0000256" key="3">
    <source>
        <dbReference type="ARBA" id="ARBA00022679"/>
    </source>
</evidence>
<comment type="catalytic activity">
    <reaction evidence="10">
        <text>L-threonyl-[protein] + ATP = O-phospho-L-threonyl-[protein] + ADP + H(+)</text>
        <dbReference type="Rhea" id="RHEA:46608"/>
        <dbReference type="Rhea" id="RHEA-COMP:11060"/>
        <dbReference type="Rhea" id="RHEA-COMP:11605"/>
        <dbReference type="ChEBI" id="CHEBI:15378"/>
        <dbReference type="ChEBI" id="CHEBI:30013"/>
        <dbReference type="ChEBI" id="CHEBI:30616"/>
        <dbReference type="ChEBI" id="CHEBI:61977"/>
        <dbReference type="ChEBI" id="CHEBI:456216"/>
        <dbReference type="EC" id="2.7.11.1"/>
    </reaction>
</comment>